<feature type="domain" description="S1 motif" evidence="2">
    <location>
        <begin position="3"/>
        <end position="65"/>
    </location>
</feature>
<dbReference type="Pfam" id="PF13509">
    <property type="entry name" value="S1_2"/>
    <property type="match status" value="2"/>
</dbReference>
<dbReference type="STRING" id="115783.SAMN02745119_00002"/>
<protein>
    <recommendedName>
        <fullName evidence="2">S1 motif domain-containing protein</fullName>
    </recommendedName>
</protein>
<dbReference type="Proteomes" id="UP000190102">
    <property type="component" value="Unassembled WGS sequence"/>
</dbReference>
<dbReference type="InterPro" id="IPR036388">
    <property type="entry name" value="WH-like_DNA-bd_sf"/>
</dbReference>
<dbReference type="InterPro" id="IPR003029">
    <property type="entry name" value="S1_domain"/>
</dbReference>
<evidence type="ECO:0000259" key="2">
    <source>
        <dbReference type="SMART" id="SM00316"/>
    </source>
</evidence>
<dbReference type="InterPro" id="IPR014464">
    <property type="entry name" value="CvfB_fam"/>
</dbReference>
<evidence type="ECO:0000256" key="1">
    <source>
        <dbReference type="PIRNR" id="PIRNR012524"/>
    </source>
</evidence>
<gene>
    <name evidence="3" type="ORF">SAMN02745119_00002</name>
</gene>
<organism evidence="3 4">
    <name type="scientific">Trichlorobacter thiogenes</name>
    <dbReference type="NCBI Taxonomy" id="115783"/>
    <lineage>
        <taxon>Bacteria</taxon>
        <taxon>Pseudomonadati</taxon>
        <taxon>Thermodesulfobacteriota</taxon>
        <taxon>Desulfuromonadia</taxon>
        <taxon>Geobacterales</taxon>
        <taxon>Geobacteraceae</taxon>
        <taxon>Trichlorobacter</taxon>
    </lineage>
</organism>
<evidence type="ECO:0000313" key="4">
    <source>
        <dbReference type="Proteomes" id="UP000190102"/>
    </source>
</evidence>
<comment type="similarity">
    <text evidence="1">Belongs to the CvfB family.</text>
</comment>
<dbReference type="OrthoDB" id="9801597at2"/>
<feature type="domain" description="S1 motif" evidence="2">
    <location>
        <begin position="143"/>
        <end position="205"/>
    </location>
</feature>
<dbReference type="InterPro" id="IPR040764">
    <property type="entry name" value="CvfB_WH"/>
</dbReference>
<dbReference type="PANTHER" id="PTHR37296">
    <property type="entry name" value="CONSERVED VIRULENCE FACTOR B"/>
    <property type="match status" value="1"/>
</dbReference>
<sequence>MQLIGQYHHLKIARITPSGAFLTSDEGDILLPGKFIPEGAKIGTELEVFVYLDSEDRPVATVQRPFAVVGEFALLKVKVTNAKVGSFLDWGLDKDLLLPFSEQLAPVKKGEQVLVRVYQDSSGRIAATARLDRFLKPADSSLSEGDAVDLFIYAYTDLGAKVVVNGRYVGMLFSSELYGKPKAGEQLRGYVKKIRDGGKIDITLRRGGAQEARSDRGLVLAALNSAVDGFLPLNDKSSPESISELLKLSKKSFKKAVGGLYREGLINMAEDGIRLKN</sequence>
<dbReference type="PIRSF" id="PIRSF012524">
    <property type="entry name" value="YitL_S1"/>
    <property type="match status" value="1"/>
</dbReference>
<keyword evidence="4" id="KW-1185">Reference proteome</keyword>
<dbReference type="RefSeq" id="WP_078788331.1">
    <property type="nucleotide sequence ID" value="NZ_FUWR01000001.1"/>
</dbReference>
<evidence type="ECO:0000313" key="3">
    <source>
        <dbReference type="EMBL" id="SJZ32694.1"/>
    </source>
</evidence>
<dbReference type="Pfam" id="PF17783">
    <property type="entry name" value="WHD_CvfB"/>
    <property type="match status" value="1"/>
</dbReference>
<dbReference type="Gene3D" id="1.10.10.10">
    <property type="entry name" value="Winged helix-like DNA-binding domain superfamily/Winged helix DNA-binding domain"/>
    <property type="match status" value="1"/>
</dbReference>
<dbReference type="EMBL" id="FUWR01000001">
    <property type="protein sequence ID" value="SJZ32694.1"/>
    <property type="molecule type" value="Genomic_DNA"/>
</dbReference>
<dbReference type="InterPro" id="IPR012340">
    <property type="entry name" value="NA-bd_OB-fold"/>
</dbReference>
<dbReference type="InterPro" id="IPR039566">
    <property type="entry name" value="CvfB_S1_st"/>
</dbReference>
<dbReference type="SMART" id="SM00316">
    <property type="entry name" value="S1"/>
    <property type="match status" value="3"/>
</dbReference>
<dbReference type="GO" id="GO:0003676">
    <property type="term" value="F:nucleic acid binding"/>
    <property type="evidence" value="ECO:0007669"/>
    <property type="project" value="InterPro"/>
</dbReference>
<dbReference type="Gene3D" id="2.40.50.140">
    <property type="entry name" value="Nucleic acid-binding proteins"/>
    <property type="match status" value="2"/>
</dbReference>
<name>A0A1T4JRD8_9BACT</name>
<reference evidence="4" key="1">
    <citation type="submission" date="2017-02" db="EMBL/GenBank/DDBJ databases">
        <authorList>
            <person name="Varghese N."/>
            <person name="Submissions S."/>
        </authorList>
    </citation>
    <scope>NUCLEOTIDE SEQUENCE [LARGE SCALE GENOMIC DNA]</scope>
    <source>
        <strain evidence="4">ATCC BAA-34</strain>
    </source>
</reference>
<dbReference type="AlphaFoldDB" id="A0A1T4JRD8"/>
<feature type="domain" description="S1 motif" evidence="2">
    <location>
        <begin position="68"/>
        <end position="130"/>
    </location>
</feature>
<proteinExistence type="inferred from homology"/>
<dbReference type="PANTHER" id="PTHR37296:SF1">
    <property type="entry name" value="CONSERVED VIRULENCE FACTOR B"/>
    <property type="match status" value="1"/>
</dbReference>
<accession>A0A1T4JRD8</accession>